<reference evidence="2" key="1">
    <citation type="submission" date="2016-11" db="UniProtKB">
        <authorList>
            <consortium name="WormBaseParasite"/>
        </authorList>
    </citation>
    <scope>IDENTIFICATION</scope>
</reference>
<keyword evidence="1" id="KW-1185">Reference proteome</keyword>
<protein>
    <submittedName>
        <fullName evidence="2">Glutamine synthetase</fullName>
    </submittedName>
</protein>
<evidence type="ECO:0000313" key="1">
    <source>
        <dbReference type="Proteomes" id="UP000095287"/>
    </source>
</evidence>
<accession>A0A1I7ZLK2</accession>
<name>A0A1I7ZLK2_9BILA</name>
<dbReference type="AlphaFoldDB" id="A0A1I7ZLK2"/>
<dbReference type="WBParaSite" id="L893_g274.t1">
    <property type="protein sequence ID" value="L893_g274.t1"/>
    <property type="gene ID" value="L893_g274"/>
</dbReference>
<evidence type="ECO:0000313" key="2">
    <source>
        <dbReference type="WBParaSite" id="L893_g274.t1"/>
    </source>
</evidence>
<sequence>MSSSLIPTNGPLRSFNAFGGLEGFRQQLVNYCLPLIDVYGWHEIRVFCMDFTGEPEVFVTDRLLLPFNPEMFEQFAITCIREGR</sequence>
<organism evidence="1 2">
    <name type="scientific">Steinernema glaseri</name>
    <dbReference type="NCBI Taxonomy" id="37863"/>
    <lineage>
        <taxon>Eukaryota</taxon>
        <taxon>Metazoa</taxon>
        <taxon>Ecdysozoa</taxon>
        <taxon>Nematoda</taxon>
        <taxon>Chromadorea</taxon>
        <taxon>Rhabditida</taxon>
        <taxon>Tylenchina</taxon>
        <taxon>Panagrolaimomorpha</taxon>
        <taxon>Strongyloidoidea</taxon>
        <taxon>Steinernematidae</taxon>
        <taxon>Steinernema</taxon>
    </lineage>
</organism>
<dbReference type="Proteomes" id="UP000095287">
    <property type="component" value="Unplaced"/>
</dbReference>
<proteinExistence type="predicted"/>